<evidence type="ECO:0000256" key="1">
    <source>
        <dbReference type="SAM" id="MobiDB-lite"/>
    </source>
</evidence>
<protein>
    <submittedName>
        <fullName evidence="3">Uncharacterized protein</fullName>
    </submittedName>
</protein>
<proteinExistence type="predicted"/>
<dbReference type="OrthoDB" id="10555980at2759"/>
<dbReference type="Proteomes" id="UP000198406">
    <property type="component" value="Unassembled WGS sequence"/>
</dbReference>
<organism evidence="3 4">
    <name type="scientific">Fistulifera solaris</name>
    <name type="common">Oleaginous diatom</name>
    <dbReference type="NCBI Taxonomy" id="1519565"/>
    <lineage>
        <taxon>Eukaryota</taxon>
        <taxon>Sar</taxon>
        <taxon>Stramenopiles</taxon>
        <taxon>Ochrophyta</taxon>
        <taxon>Bacillariophyta</taxon>
        <taxon>Bacillariophyceae</taxon>
        <taxon>Bacillariophycidae</taxon>
        <taxon>Naviculales</taxon>
        <taxon>Naviculaceae</taxon>
        <taxon>Fistulifera</taxon>
    </lineage>
</organism>
<sequence>MMKINQQRFFGVLAVLFLHLNSSCDAFLQSSQHHSTLLFVGGKGWENNNYLDSLSGNEQDREKAQQEYREFHDSRQAFLQRQQQRSQTPEGQRFLREQQQQQRAQQSSNNFADDDGTGDFFAQLGESSGGSRFRKVMQQAQRQQQKSRTTFIDPATGLEMKFAVPLDDEDGK</sequence>
<keyword evidence="4" id="KW-1185">Reference proteome</keyword>
<feature type="signal peptide" evidence="2">
    <location>
        <begin position="1"/>
        <end position="26"/>
    </location>
</feature>
<accession>A0A1Z5JPE1</accession>
<comment type="caution">
    <text evidence="3">The sequence shown here is derived from an EMBL/GenBank/DDBJ whole genome shotgun (WGS) entry which is preliminary data.</text>
</comment>
<reference evidence="3 4" key="1">
    <citation type="journal article" date="2015" name="Plant Cell">
        <title>Oil accumulation by the oleaginous diatom Fistulifera solaris as revealed by the genome and transcriptome.</title>
        <authorList>
            <person name="Tanaka T."/>
            <person name="Maeda Y."/>
            <person name="Veluchamy A."/>
            <person name="Tanaka M."/>
            <person name="Abida H."/>
            <person name="Marechal E."/>
            <person name="Bowler C."/>
            <person name="Muto M."/>
            <person name="Sunaga Y."/>
            <person name="Tanaka M."/>
            <person name="Yoshino T."/>
            <person name="Taniguchi T."/>
            <person name="Fukuda Y."/>
            <person name="Nemoto M."/>
            <person name="Matsumoto M."/>
            <person name="Wong P.S."/>
            <person name="Aburatani S."/>
            <person name="Fujibuchi W."/>
        </authorList>
    </citation>
    <scope>NUCLEOTIDE SEQUENCE [LARGE SCALE GENOMIC DNA]</scope>
    <source>
        <strain evidence="3 4">JPCC DA0580</strain>
    </source>
</reference>
<feature type="chain" id="PRO_5012396575" evidence="2">
    <location>
        <begin position="27"/>
        <end position="172"/>
    </location>
</feature>
<dbReference type="EMBL" id="BDSP01000099">
    <property type="protein sequence ID" value="GAX15913.1"/>
    <property type="molecule type" value="Genomic_DNA"/>
</dbReference>
<evidence type="ECO:0000313" key="3">
    <source>
        <dbReference type="EMBL" id="GAX15913.1"/>
    </source>
</evidence>
<name>A0A1Z5JPE1_FISSO</name>
<feature type="region of interest" description="Disordered" evidence="1">
    <location>
        <begin position="77"/>
        <end position="153"/>
    </location>
</feature>
<dbReference type="InParanoid" id="A0A1Z5JPE1"/>
<keyword evidence="2" id="KW-0732">Signal</keyword>
<evidence type="ECO:0000256" key="2">
    <source>
        <dbReference type="SAM" id="SignalP"/>
    </source>
</evidence>
<evidence type="ECO:0000313" key="4">
    <source>
        <dbReference type="Proteomes" id="UP000198406"/>
    </source>
</evidence>
<dbReference type="AlphaFoldDB" id="A0A1Z5JPE1"/>
<gene>
    <name evidence="3" type="ORF">FisN_UnNu064</name>
</gene>
<feature type="compositionally biased region" description="Low complexity" evidence="1">
    <location>
        <begin position="77"/>
        <end position="106"/>
    </location>
</feature>